<dbReference type="EMBL" id="CP044427">
    <property type="protein sequence ID" value="QFG68606.1"/>
    <property type="molecule type" value="Genomic_DNA"/>
</dbReference>
<feature type="active site" evidence="5">
    <location>
        <position position="337"/>
    </location>
</feature>
<evidence type="ECO:0000256" key="3">
    <source>
        <dbReference type="ARBA" id="ARBA00022691"/>
    </source>
</evidence>
<protein>
    <submittedName>
        <fullName evidence="6">Methyltransferase domain-containing protein</fullName>
    </submittedName>
</protein>
<dbReference type="PROSITE" id="PS01230">
    <property type="entry name" value="TRMA_1"/>
    <property type="match status" value="1"/>
</dbReference>
<evidence type="ECO:0000256" key="5">
    <source>
        <dbReference type="PROSITE-ProRule" id="PRU10015"/>
    </source>
</evidence>
<feature type="active site" description="Nucleophile" evidence="4">
    <location>
        <position position="337"/>
    </location>
</feature>
<keyword evidence="2 4" id="KW-0808">Transferase</keyword>
<dbReference type="RefSeq" id="WP_158060994.1">
    <property type="nucleotide sequence ID" value="NZ_CP044427.1"/>
</dbReference>
<dbReference type="Gene3D" id="3.40.50.150">
    <property type="entry name" value="Vaccinia Virus protein VP39"/>
    <property type="match status" value="1"/>
</dbReference>
<dbReference type="AlphaFoldDB" id="A0A5J6V651"/>
<evidence type="ECO:0000256" key="4">
    <source>
        <dbReference type="PROSITE-ProRule" id="PRU01024"/>
    </source>
</evidence>
<keyword evidence="1 4" id="KW-0489">Methyltransferase</keyword>
<proteinExistence type="inferred from homology"/>
<dbReference type="SUPFAM" id="SSF53335">
    <property type="entry name" value="S-adenosyl-L-methionine-dependent methyltransferases"/>
    <property type="match status" value="1"/>
</dbReference>
<dbReference type="Pfam" id="PF05958">
    <property type="entry name" value="tRNA_U5-meth_tr"/>
    <property type="match status" value="2"/>
</dbReference>
<dbReference type="PANTHER" id="PTHR11061">
    <property type="entry name" value="RNA M5U METHYLTRANSFERASE"/>
    <property type="match status" value="1"/>
</dbReference>
<feature type="binding site" evidence="4">
    <location>
        <position position="310"/>
    </location>
    <ligand>
        <name>S-adenosyl-L-methionine</name>
        <dbReference type="ChEBI" id="CHEBI:59789"/>
    </ligand>
</feature>
<evidence type="ECO:0000313" key="6">
    <source>
        <dbReference type="EMBL" id="QFG68606.1"/>
    </source>
</evidence>
<dbReference type="GO" id="GO:0070475">
    <property type="term" value="P:rRNA base methylation"/>
    <property type="evidence" value="ECO:0007669"/>
    <property type="project" value="TreeGrafter"/>
</dbReference>
<dbReference type="InterPro" id="IPR029063">
    <property type="entry name" value="SAM-dependent_MTases_sf"/>
</dbReference>
<evidence type="ECO:0000256" key="1">
    <source>
        <dbReference type="ARBA" id="ARBA00022603"/>
    </source>
</evidence>
<keyword evidence="3 4" id="KW-0949">S-adenosyl-L-methionine</keyword>
<evidence type="ECO:0000256" key="2">
    <source>
        <dbReference type="ARBA" id="ARBA00022679"/>
    </source>
</evidence>
<dbReference type="PROSITE" id="PS51687">
    <property type="entry name" value="SAM_MT_RNA_M5U"/>
    <property type="match status" value="1"/>
</dbReference>
<keyword evidence="7" id="KW-1185">Reference proteome</keyword>
<feature type="binding site" evidence="4">
    <location>
        <position position="266"/>
    </location>
    <ligand>
        <name>S-adenosyl-L-methionine</name>
        <dbReference type="ChEBI" id="CHEBI:59789"/>
    </ligand>
</feature>
<gene>
    <name evidence="6" type="ORF">FY030_07635</name>
</gene>
<dbReference type="PANTHER" id="PTHR11061:SF30">
    <property type="entry name" value="TRNA (URACIL(54)-C(5))-METHYLTRANSFERASE"/>
    <property type="match status" value="1"/>
</dbReference>
<dbReference type="InterPro" id="IPR010280">
    <property type="entry name" value="U5_MeTrfase_fam"/>
</dbReference>
<dbReference type="OrthoDB" id="9804590at2"/>
<dbReference type="InterPro" id="IPR030390">
    <property type="entry name" value="MeTrfase_TrmA_AS"/>
</dbReference>
<evidence type="ECO:0000313" key="7">
    <source>
        <dbReference type="Proteomes" id="UP000326546"/>
    </source>
</evidence>
<accession>A0A5J6V651</accession>
<dbReference type="GO" id="GO:0070041">
    <property type="term" value="F:rRNA (uridine-C5-)-methyltransferase activity"/>
    <property type="evidence" value="ECO:0007669"/>
    <property type="project" value="TreeGrafter"/>
</dbReference>
<comment type="similarity">
    <text evidence="4">Belongs to the class I-like SAM-binding methyltransferase superfamily. RNA M5U methyltransferase family.</text>
</comment>
<dbReference type="Proteomes" id="UP000326546">
    <property type="component" value="Chromosome"/>
</dbReference>
<feature type="binding site" evidence="4">
    <location>
        <position position="212"/>
    </location>
    <ligand>
        <name>S-adenosyl-L-methionine</name>
        <dbReference type="ChEBI" id="CHEBI:59789"/>
    </ligand>
</feature>
<reference evidence="6 7" key="1">
    <citation type="submission" date="2019-09" db="EMBL/GenBank/DDBJ databases">
        <title>Serinicoccus pratensis sp. nov., isolated from meadow soil.</title>
        <authorList>
            <person name="Zhang W."/>
        </authorList>
    </citation>
    <scope>NUCLEOTIDE SEQUENCE [LARGE SCALE GENOMIC DNA]</scope>
    <source>
        <strain evidence="6 7">W204</strain>
    </source>
</reference>
<dbReference type="CDD" id="cd02440">
    <property type="entry name" value="AdoMet_MTases"/>
    <property type="match status" value="1"/>
</dbReference>
<organism evidence="6 7">
    <name type="scientific">Ornithinimicrobium pratense</name>
    <dbReference type="NCBI Taxonomy" id="2593973"/>
    <lineage>
        <taxon>Bacteria</taxon>
        <taxon>Bacillati</taxon>
        <taxon>Actinomycetota</taxon>
        <taxon>Actinomycetes</taxon>
        <taxon>Micrococcales</taxon>
        <taxon>Ornithinimicrobiaceae</taxon>
        <taxon>Ornithinimicrobium</taxon>
    </lineage>
</organism>
<sequence length="378" mass="40899">MQCDYFDAGACGSCTLMGVPYAAQLASTQRTAAAYLAEHVPHDRWLDPQPSREAGFRNKAKLVVGGRKGAPTLGILDPGGEGVELRHCGLYEAELHRAVLVLADLVASSGLTPYDVPTRQGELKHLLVTVSPDAQLMVRLVLRSPGQLSRVRELAGPLRQALPGLRVLSVNLQPEHKAVLEGSEELVLSEQDTLPMRVNDLVLHLGTRSFFQTNTAVAAALYAQAARWVDGVDGGQGPRVLWDLYCGVGGFALHCAAPGREVLGVEVSQDAVASARRSAEEQGLTDTHFHEGDATTMLGEAGAPDMVVVNPPRRGLGPRLAGRLEQSHVQHLVYSSCNARSLAGDLSRMPSWQVERARLFDMFPQTDHHEVAVLLRRR</sequence>
<dbReference type="Gene3D" id="2.40.50.1070">
    <property type="match status" value="1"/>
</dbReference>
<name>A0A5J6V651_9MICO</name>
<dbReference type="KEGG" id="serw:FY030_07635"/>
<feature type="binding site" evidence="4">
    <location>
        <position position="245"/>
    </location>
    <ligand>
        <name>S-adenosyl-L-methionine</name>
        <dbReference type="ChEBI" id="CHEBI:59789"/>
    </ligand>
</feature>